<name>A0A0F8Z3N7_9ZZZZ</name>
<dbReference type="AlphaFoldDB" id="A0A0F8Z3N7"/>
<proteinExistence type="predicted"/>
<comment type="caution">
    <text evidence="2">The sequence shown here is derived from an EMBL/GenBank/DDBJ whole genome shotgun (WGS) entry which is preliminary data.</text>
</comment>
<feature type="non-terminal residue" evidence="2">
    <location>
        <position position="1"/>
    </location>
</feature>
<feature type="region of interest" description="Disordered" evidence="1">
    <location>
        <begin position="109"/>
        <end position="133"/>
    </location>
</feature>
<reference evidence="2" key="1">
    <citation type="journal article" date="2015" name="Nature">
        <title>Complex archaea that bridge the gap between prokaryotes and eukaryotes.</title>
        <authorList>
            <person name="Spang A."/>
            <person name="Saw J.H."/>
            <person name="Jorgensen S.L."/>
            <person name="Zaremba-Niedzwiedzka K."/>
            <person name="Martijn J."/>
            <person name="Lind A.E."/>
            <person name="van Eijk R."/>
            <person name="Schleper C."/>
            <person name="Guy L."/>
            <person name="Ettema T.J."/>
        </authorList>
    </citation>
    <scope>NUCLEOTIDE SEQUENCE</scope>
</reference>
<dbReference type="EMBL" id="LAZR01062682">
    <property type="protein sequence ID" value="KKK61019.1"/>
    <property type="molecule type" value="Genomic_DNA"/>
</dbReference>
<evidence type="ECO:0008006" key="3">
    <source>
        <dbReference type="Google" id="ProtNLM"/>
    </source>
</evidence>
<dbReference type="InterPro" id="IPR018247">
    <property type="entry name" value="EF_Hand_1_Ca_BS"/>
</dbReference>
<evidence type="ECO:0000256" key="1">
    <source>
        <dbReference type="SAM" id="MobiDB-lite"/>
    </source>
</evidence>
<gene>
    <name evidence="2" type="ORF">LCGC14_3018520</name>
</gene>
<evidence type="ECO:0000313" key="2">
    <source>
        <dbReference type="EMBL" id="KKK61019.1"/>
    </source>
</evidence>
<feature type="non-terminal residue" evidence="2">
    <location>
        <position position="361"/>
    </location>
</feature>
<accession>A0A0F8Z3N7</accession>
<dbReference type="PROSITE" id="PS00018">
    <property type="entry name" value="EF_HAND_1"/>
    <property type="match status" value="1"/>
</dbReference>
<organism evidence="2">
    <name type="scientific">marine sediment metagenome</name>
    <dbReference type="NCBI Taxonomy" id="412755"/>
    <lineage>
        <taxon>unclassified sequences</taxon>
        <taxon>metagenomes</taxon>
        <taxon>ecological metagenomes</taxon>
    </lineage>
</organism>
<sequence>PDVRTDVYQDPNTRKYYLVTLNSTTGSETTTFSLDLPGREWISATPLFEGARPVIPITNGQFTDTFSQYEVHVYELQKATSRHENFEQYSQTTAWNPTLGGEGWTVASETSDPANSHQISIGSGGNSTQVYRADSSSDGQNMLAYWDRTIPDADADMTRTSIKWQMTGAYNEDQYRIGMSRQEGADYLYTWNSVFVNNFTDGGVGEGIIAGTMTVYTGDEYIVVDIPGGDSWEVGTWYILEVEEDNGEVGEGNGQMSRVRFGPLDGEMGDWTPWISHWADLDMDEGQIRLMTNGIGEYDNLTITELLVQLPGDADGDGLVSADDFASVQGNFGDTGLGGILGDANGDGVVSADDYGSVQLN</sequence>
<protein>
    <recommendedName>
        <fullName evidence="3">Dockerin domain-containing protein</fullName>
    </recommendedName>
</protein>